<feature type="transmembrane region" description="Helical" evidence="7">
    <location>
        <begin position="367"/>
        <end position="390"/>
    </location>
</feature>
<feature type="transmembrane region" description="Helical" evidence="7">
    <location>
        <begin position="115"/>
        <end position="137"/>
    </location>
</feature>
<evidence type="ECO:0000313" key="9">
    <source>
        <dbReference type="EMBL" id="GGL05653.1"/>
    </source>
</evidence>
<dbReference type="InterPro" id="IPR011701">
    <property type="entry name" value="MFS"/>
</dbReference>
<reference evidence="9" key="2">
    <citation type="submission" date="2020-09" db="EMBL/GenBank/DDBJ databases">
        <authorList>
            <person name="Sun Q."/>
            <person name="Ohkuma M."/>
        </authorList>
    </citation>
    <scope>NUCLEOTIDE SEQUENCE</scope>
    <source>
        <strain evidence="9">JCM 3035</strain>
    </source>
</reference>
<dbReference type="PRINTS" id="PR01036">
    <property type="entry name" value="TCRTETB"/>
</dbReference>
<feature type="transmembrane region" description="Helical" evidence="7">
    <location>
        <begin position="411"/>
        <end position="428"/>
    </location>
</feature>
<organism evidence="9 10">
    <name type="scientific">Streptomyces flaveus</name>
    <dbReference type="NCBI Taxonomy" id="66370"/>
    <lineage>
        <taxon>Bacteria</taxon>
        <taxon>Bacillati</taxon>
        <taxon>Actinomycetota</taxon>
        <taxon>Actinomycetes</taxon>
        <taxon>Kitasatosporales</taxon>
        <taxon>Streptomycetaceae</taxon>
        <taxon>Streptomyces</taxon>
        <taxon>Streptomyces aurantiacus group</taxon>
    </lineage>
</organism>
<feature type="transmembrane region" description="Helical" evidence="7">
    <location>
        <begin position="149"/>
        <end position="174"/>
    </location>
</feature>
<comment type="caution">
    <text evidence="9">The sequence shown here is derived from an EMBL/GenBank/DDBJ whole genome shotgun (WGS) entry which is preliminary data.</text>
</comment>
<evidence type="ECO:0000313" key="10">
    <source>
        <dbReference type="Proteomes" id="UP000637788"/>
    </source>
</evidence>
<feature type="compositionally biased region" description="Low complexity" evidence="6">
    <location>
        <begin position="466"/>
        <end position="477"/>
    </location>
</feature>
<keyword evidence="10" id="KW-1185">Reference proteome</keyword>
<feature type="transmembrane region" description="Helical" evidence="7">
    <location>
        <begin position="211"/>
        <end position="229"/>
    </location>
</feature>
<sequence length="503" mass="50379">MQETYETRAPEPGADKPDPRRWWVLGVLSLALFVIILNNGLLNVALPSVMRDLDAGIGMTQWIVDGYALVFAACLLTAGTLSDRYGRKRATLLGMALFGAGSLVALAAQGAGQLIAARAVMGVAAALVMPGTLSILVDVFPERERPRAIAVWGSTSALGVAAGPVLGGALAAHFWWGSVFLVNLLPVIAVLVAGVVLLPESAAPVPRPADPVGAVLGAAAMVGLVYGAIHASGEGWTSAPVLGAFAAALLAGGAFAAWERRHPSPMVDFALLCRPVFLGASAGNMLLFSGLAGTLFVLTQYLQFGLGYGPLRAGLAIAPIAVAVGLGSAVSPWLARRTGPRGGVTTGLAVAAAGMLTLAAADTYPGILTGLTLMGIGVGVALSPATDTVLGLVPAERSGNAAALNDTMQELGNAVGVAVVGTVLARGADGPHGGGPSGFESAATGFGTAAAIVAAGAVLACVLLPGPTRPGRGTPVREGPRTGKDAPGDPAHRTADRPAVHRS</sequence>
<feature type="transmembrane region" description="Helical" evidence="7">
    <location>
        <begin position="62"/>
        <end position="81"/>
    </location>
</feature>
<accession>A0A917VQZ8</accession>
<dbReference type="GO" id="GO:0005886">
    <property type="term" value="C:plasma membrane"/>
    <property type="evidence" value="ECO:0007669"/>
    <property type="project" value="UniProtKB-SubCell"/>
</dbReference>
<keyword evidence="2 7" id="KW-0812">Transmembrane</keyword>
<name>A0A917VQZ8_9ACTN</name>
<dbReference type="InterPro" id="IPR036259">
    <property type="entry name" value="MFS_trans_sf"/>
</dbReference>
<dbReference type="PANTHER" id="PTHR42718">
    <property type="entry name" value="MAJOR FACILITATOR SUPERFAMILY MULTIDRUG TRANSPORTER MFSC"/>
    <property type="match status" value="1"/>
</dbReference>
<feature type="compositionally biased region" description="Basic and acidic residues" evidence="6">
    <location>
        <begin position="478"/>
        <end position="503"/>
    </location>
</feature>
<dbReference type="CDD" id="cd17321">
    <property type="entry name" value="MFS_MMR_MDR_like"/>
    <property type="match status" value="1"/>
</dbReference>
<evidence type="ECO:0000256" key="2">
    <source>
        <dbReference type="ARBA" id="ARBA00022692"/>
    </source>
</evidence>
<evidence type="ECO:0000259" key="8">
    <source>
        <dbReference type="PROSITE" id="PS50850"/>
    </source>
</evidence>
<evidence type="ECO:0000256" key="1">
    <source>
        <dbReference type="ARBA" id="ARBA00004651"/>
    </source>
</evidence>
<reference evidence="9" key="1">
    <citation type="journal article" date="2014" name="Int. J. Syst. Evol. Microbiol.">
        <title>Complete genome sequence of Corynebacterium casei LMG S-19264T (=DSM 44701T), isolated from a smear-ripened cheese.</title>
        <authorList>
            <consortium name="US DOE Joint Genome Institute (JGI-PGF)"/>
            <person name="Walter F."/>
            <person name="Albersmeier A."/>
            <person name="Kalinowski J."/>
            <person name="Ruckert C."/>
        </authorList>
    </citation>
    <scope>NUCLEOTIDE SEQUENCE</scope>
    <source>
        <strain evidence="9">JCM 3035</strain>
    </source>
</reference>
<dbReference type="RefSeq" id="WP_189326480.1">
    <property type="nucleotide sequence ID" value="NZ_BMPQ01000032.1"/>
</dbReference>
<feature type="transmembrane region" description="Helical" evidence="7">
    <location>
        <begin position="276"/>
        <end position="301"/>
    </location>
</feature>
<keyword evidence="5" id="KW-0046">Antibiotic resistance</keyword>
<proteinExistence type="predicted"/>
<feature type="transmembrane region" description="Helical" evidence="7">
    <location>
        <begin position="443"/>
        <end position="464"/>
    </location>
</feature>
<feature type="transmembrane region" description="Helical" evidence="7">
    <location>
        <begin position="235"/>
        <end position="256"/>
    </location>
</feature>
<evidence type="ECO:0000256" key="3">
    <source>
        <dbReference type="ARBA" id="ARBA00022989"/>
    </source>
</evidence>
<evidence type="ECO:0000256" key="7">
    <source>
        <dbReference type="SAM" id="Phobius"/>
    </source>
</evidence>
<evidence type="ECO:0000256" key="5">
    <source>
        <dbReference type="ARBA" id="ARBA00023251"/>
    </source>
</evidence>
<gene>
    <name evidence="9" type="primary">rifP</name>
    <name evidence="9" type="ORF">GCM10010094_78020</name>
</gene>
<feature type="region of interest" description="Disordered" evidence="6">
    <location>
        <begin position="466"/>
        <end position="503"/>
    </location>
</feature>
<dbReference type="Gene3D" id="1.20.1720.10">
    <property type="entry name" value="Multidrug resistance protein D"/>
    <property type="match status" value="1"/>
</dbReference>
<feature type="transmembrane region" description="Helical" evidence="7">
    <location>
        <begin position="342"/>
        <end position="361"/>
    </location>
</feature>
<dbReference type="PROSITE" id="PS50850">
    <property type="entry name" value="MFS"/>
    <property type="match status" value="1"/>
</dbReference>
<keyword evidence="3 7" id="KW-1133">Transmembrane helix</keyword>
<dbReference type="PANTHER" id="PTHR42718:SF42">
    <property type="entry name" value="EXPORT PROTEIN"/>
    <property type="match status" value="1"/>
</dbReference>
<feature type="transmembrane region" description="Helical" evidence="7">
    <location>
        <begin position="90"/>
        <end position="109"/>
    </location>
</feature>
<feature type="transmembrane region" description="Helical" evidence="7">
    <location>
        <begin position="180"/>
        <end position="199"/>
    </location>
</feature>
<comment type="subcellular location">
    <subcellularLocation>
        <location evidence="1">Cell membrane</location>
        <topology evidence="1">Multi-pass membrane protein</topology>
    </subcellularLocation>
</comment>
<dbReference type="InterPro" id="IPR005829">
    <property type="entry name" value="Sugar_transporter_CS"/>
</dbReference>
<dbReference type="Proteomes" id="UP000637788">
    <property type="component" value="Unassembled WGS sequence"/>
</dbReference>
<keyword evidence="4 7" id="KW-0472">Membrane</keyword>
<evidence type="ECO:0000256" key="6">
    <source>
        <dbReference type="SAM" id="MobiDB-lite"/>
    </source>
</evidence>
<dbReference type="Gene3D" id="1.20.1250.20">
    <property type="entry name" value="MFS general substrate transporter like domains"/>
    <property type="match status" value="1"/>
</dbReference>
<protein>
    <submittedName>
        <fullName evidence="9">MFS transporter</fullName>
    </submittedName>
</protein>
<dbReference type="Pfam" id="PF07690">
    <property type="entry name" value="MFS_1"/>
    <property type="match status" value="1"/>
</dbReference>
<dbReference type="SUPFAM" id="SSF103473">
    <property type="entry name" value="MFS general substrate transporter"/>
    <property type="match status" value="1"/>
</dbReference>
<feature type="domain" description="Major facilitator superfamily (MFS) profile" evidence="8">
    <location>
        <begin position="24"/>
        <end position="468"/>
    </location>
</feature>
<dbReference type="AlphaFoldDB" id="A0A917VQZ8"/>
<dbReference type="PROSITE" id="PS00216">
    <property type="entry name" value="SUGAR_TRANSPORT_1"/>
    <property type="match status" value="1"/>
</dbReference>
<feature type="transmembrane region" description="Helical" evidence="7">
    <location>
        <begin position="313"/>
        <end position="335"/>
    </location>
</feature>
<feature type="transmembrane region" description="Helical" evidence="7">
    <location>
        <begin position="22"/>
        <end position="42"/>
    </location>
</feature>
<dbReference type="GO" id="GO:0022857">
    <property type="term" value="F:transmembrane transporter activity"/>
    <property type="evidence" value="ECO:0007669"/>
    <property type="project" value="InterPro"/>
</dbReference>
<dbReference type="GO" id="GO:0046677">
    <property type="term" value="P:response to antibiotic"/>
    <property type="evidence" value="ECO:0007669"/>
    <property type="project" value="UniProtKB-KW"/>
</dbReference>
<dbReference type="EMBL" id="BMPQ01000032">
    <property type="protein sequence ID" value="GGL05653.1"/>
    <property type="molecule type" value="Genomic_DNA"/>
</dbReference>
<dbReference type="InterPro" id="IPR020846">
    <property type="entry name" value="MFS_dom"/>
</dbReference>
<evidence type="ECO:0000256" key="4">
    <source>
        <dbReference type="ARBA" id="ARBA00023136"/>
    </source>
</evidence>